<name>A0A344THC9_9BACT</name>
<dbReference type="PANTHER" id="PTHR43682">
    <property type="entry name" value="LACTATE UTILIZATION PROTEIN C"/>
    <property type="match status" value="1"/>
</dbReference>
<dbReference type="Gene3D" id="3.40.50.10420">
    <property type="entry name" value="NagB/RpiA/CoA transferase-like"/>
    <property type="match status" value="1"/>
</dbReference>
<sequence>MSREKILAAVAKNKPDLTPLPEIQNFGNPYANLVEQFKAVLTAIGGEVVYVKDWEEIRAYIQTHFGGRRIVTNIDPLADVAQESWIKSDPHSLEDVGLAILKGQFGVAENGSIWVTETEMGQRVTPFIAETLALVIQKSELVPKMHDAYIRIGGERYGFGAFIAGPSKTADIEQSLVLGAHGPKSMLAFLME</sequence>
<dbReference type="InterPro" id="IPR024185">
    <property type="entry name" value="FTHF_cligase-like_sf"/>
</dbReference>
<organism evidence="2 3">
    <name type="scientific">Runella rosea</name>
    <dbReference type="NCBI Taxonomy" id="2259595"/>
    <lineage>
        <taxon>Bacteria</taxon>
        <taxon>Pseudomonadati</taxon>
        <taxon>Bacteroidota</taxon>
        <taxon>Cytophagia</taxon>
        <taxon>Cytophagales</taxon>
        <taxon>Spirosomataceae</taxon>
        <taxon>Runella</taxon>
    </lineage>
</organism>
<dbReference type="EMBL" id="CP030850">
    <property type="protein sequence ID" value="AXE18050.1"/>
    <property type="molecule type" value="Genomic_DNA"/>
</dbReference>
<dbReference type="InterPro" id="IPR003741">
    <property type="entry name" value="LUD_dom"/>
</dbReference>
<evidence type="ECO:0000313" key="3">
    <source>
        <dbReference type="Proteomes" id="UP000251993"/>
    </source>
</evidence>
<keyword evidence="3" id="KW-1185">Reference proteome</keyword>
<dbReference type="RefSeq" id="WP_114066835.1">
    <property type="nucleotide sequence ID" value="NZ_CP030850.1"/>
</dbReference>
<evidence type="ECO:0000259" key="1">
    <source>
        <dbReference type="Pfam" id="PF02589"/>
    </source>
</evidence>
<reference evidence="2 3" key="1">
    <citation type="submission" date="2018-07" db="EMBL/GenBank/DDBJ databases">
        <title>Genome sequencing of Runella.</title>
        <authorList>
            <person name="Baek M.-G."/>
            <person name="Yi H."/>
        </authorList>
    </citation>
    <scope>NUCLEOTIDE SEQUENCE [LARGE SCALE GENOMIC DNA]</scope>
    <source>
        <strain evidence="2 3">HYN0085</strain>
    </source>
</reference>
<dbReference type="OrthoDB" id="9794157at2"/>
<dbReference type="Proteomes" id="UP000251993">
    <property type="component" value="Chromosome"/>
</dbReference>
<dbReference type="InterPro" id="IPR037171">
    <property type="entry name" value="NagB/RpiA_transferase-like"/>
</dbReference>
<feature type="domain" description="LUD" evidence="1">
    <location>
        <begin position="95"/>
        <end position="188"/>
    </location>
</feature>
<dbReference type="AlphaFoldDB" id="A0A344THC9"/>
<evidence type="ECO:0000313" key="2">
    <source>
        <dbReference type="EMBL" id="AXE18050.1"/>
    </source>
</evidence>
<accession>A0A344THC9</accession>
<protein>
    <submittedName>
        <fullName evidence="2">Lactate utilization protein B/C</fullName>
    </submittedName>
</protein>
<gene>
    <name evidence="2" type="ORF">DR864_10040</name>
</gene>
<dbReference type="KEGG" id="run:DR864_10040"/>
<dbReference type="Pfam" id="PF02589">
    <property type="entry name" value="LUD_dom"/>
    <property type="match status" value="1"/>
</dbReference>
<proteinExistence type="predicted"/>
<dbReference type="PANTHER" id="PTHR43682:SF1">
    <property type="entry name" value="LACTATE UTILIZATION PROTEIN C"/>
    <property type="match status" value="1"/>
</dbReference>
<dbReference type="SUPFAM" id="SSF100950">
    <property type="entry name" value="NagB/RpiA/CoA transferase-like"/>
    <property type="match status" value="1"/>
</dbReference>